<feature type="compositionally biased region" description="Low complexity" evidence="1">
    <location>
        <begin position="1664"/>
        <end position="1686"/>
    </location>
</feature>
<accession>A0ABM3G7F2</accession>
<dbReference type="GeneID" id="107217301"/>
<gene>
    <name evidence="3" type="primary">LOC107217301</name>
</gene>
<feature type="compositionally biased region" description="Polar residues" evidence="1">
    <location>
        <begin position="1649"/>
        <end position="1663"/>
    </location>
</feature>
<protein>
    <submittedName>
        <fullName evidence="3">Uncharacterized protein LOC107217301 isoform X2</fullName>
    </submittedName>
</protein>
<keyword evidence="2" id="KW-1185">Reference proteome</keyword>
<evidence type="ECO:0000256" key="1">
    <source>
        <dbReference type="SAM" id="MobiDB-lite"/>
    </source>
</evidence>
<proteinExistence type="predicted"/>
<feature type="region of interest" description="Disordered" evidence="1">
    <location>
        <begin position="1511"/>
        <end position="1536"/>
    </location>
</feature>
<sequence>MQLYNKAMNIIVWSFAGNIVYGLTPQELDVYPKIASLWRDAAVKVTGTTPPCNLNKADYQLLLDLINNELRVLEVIVKERTMFVLCRTFRYLKNLDILLGQFEYNSNQNHRSIIRSFLARINVGLTGEGKYDVYKDALRFINSATALAITSPQMVNAPTVLADSCSIVETTLSADPELSCCILLYRNMGMILLKSISNSKELSHWELSKLRKETLNSIQTYQDSKGATLNMQMIDFILQPVLVHWERYIAANNHEFLKAATMQEILGLIQLMFTVLNSSWSDGCEVCRDNNCAMRASTHTVTVVSMKCLATLSKIPANDLLSSIFPFVQELLEETVAAIFDMKQFNCAQWYPLWNNCAIHIYNLSVSCHKVLYEESVYLFSLLCSAIVKFDGLKSSNSLLSMKNPLSYVLHRLCSVHYNHGSYREALTLCALNGLLSYQNADSKAFRMWASIKHTCATSSDILSLTMLTCLREDTDSFSLIGIKVRLEDYDLNELCIQELRGLLEGRCNMSLSMQATLDELEILNSGGLVYAQGVQMLGYHMLQYQYDQNFTKYLKRAIIKLKEDKTASNLHLVTAANLDFYTFVVNLHDIIDHTKAEMQTTKFALRAAKSASPEGEPNKSDAVVPAYTKINIVEDSQLFVNLNQALSNWSLCIENNVNNPIEEWHLLMMLRTLVIVGEFCRLHHFSMLEGKAWNLAYKLASNLKDASTCLYVVGRSISLWNVNNDWIKTGNELMTELQTSSEPESNDAIAFFCLGLSKFYFEIGKYEEGAKILDRTVTLPSVHRLKNVQLFLLSMKTALQNYPFCSNDTRCQKQMTYLVKCLYSLLVLMEYSPQPRAGVKKKQLYTSEILLTCTAHLSLCMNSLLSFKEISSHLTNRLKLAQSSGLTLRVAECLKNLCYIDLSRMQLDDCLVKLQGLEYILDIEHIKESQNTKNPETLTTGLNKPGCRDSCVNDSSPVFRKTVFKQPKFLEHINCLCYKCSSVCYQHLVLASTHIRAQLYFLQGYLNEAMSHFGGAFVLQRKMLQFKHCDKFAWQNVPESDSVKQHPWKCYYNAVEHVLFLINFSRFIRELEFDDRQDGMSVALQAVDICERFHLQSHPVYVSAKEMVFEYQFCNMFQDSADFDKFTVPDPSSINVNKYICTSSNIESSKITTPAMKSRVKKPRTIRRNKTPPLLKLTKVSIDLDEYEDVSQSPKSSRQGPKASRDHAFPKSVRRKNLEKYLDTASDIGNPKTNEGSIPGYTEESMNEKRSSWINSIATLLSAPFSERVAQILVQPKLSEVEMIERLVELVKKQRKNDDLNTGSLNFGHQSGDKNYHKNSYLSIKDEKTFSRIINLTAFLFPSISKQLTEILDETGLHGSDKNERIIELVKQQIAVAELRSESLDIKYLCNGENSQQNCHLSSTKPDHMEKLVSSLTETHIGIEKMSKRIVTNAPRLDSTDEGSWMPGSCLEKEKNNESLVTNLYEDTLSVVKNSRVKFQFADESETDTDQINGKMDMRPAMPERIGHKERLRSSARVTRSRSHSSDIKQKRHLDDPDVVLSMNEVYESKTETCDLDERKTKFKSSAITRSKSQQDKSDCVTPFEIEKTNDSRFDIENSILLGEESLQSNNSDLIQTSDLEEQAMIEKRSKSNVQTCRIRTSARILRSKSQLNGTTSSNVKISNTTGSLSTSSASASTEMTKSETCMQRSKTLATSRIKKFK</sequence>
<evidence type="ECO:0000313" key="2">
    <source>
        <dbReference type="Proteomes" id="UP000829291"/>
    </source>
</evidence>
<feature type="region of interest" description="Disordered" evidence="1">
    <location>
        <begin position="1649"/>
        <end position="1690"/>
    </location>
</feature>
<evidence type="ECO:0000313" key="3">
    <source>
        <dbReference type="RefSeq" id="XP_046596209.1"/>
    </source>
</evidence>
<feature type="compositionally biased region" description="Basic and acidic residues" evidence="1">
    <location>
        <begin position="1525"/>
        <end position="1536"/>
    </location>
</feature>
<feature type="compositionally biased region" description="Polar residues" evidence="1">
    <location>
        <begin position="1191"/>
        <end position="1200"/>
    </location>
</feature>
<reference evidence="3" key="1">
    <citation type="submission" date="2025-08" db="UniProtKB">
        <authorList>
            <consortium name="RefSeq"/>
        </authorList>
    </citation>
    <scope>IDENTIFICATION</scope>
    <source>
        <tissue evidence="3">Thorax and Abdomen</tissue>
    </source>
</reference>
<feature type="region of interest" description="Disordered" evidence="1">
    <location>
        <begin position="1189"/>
        <end position="1245"/>
    </location>
</feature>
<dbReference type="Proteomes" id="UP000829291">
    <property type="component" value="Chromosome 5"/>
</dbReference>
<dbReference type="RefSeq" id="XP_046596209.1">
    <property type="nucleotide sequence ID" value="XM_046740253.1"/>
</dbReference>
<name>A0ABM3G7F2_NEOLC</name>
<organism evidence="2 3">
    <name type="scientific">Neodiprion lecontei</name>
    <name type="common">Redheaded pine sawfly</name>
    <dbReference type="NCBI Taxonomy" id="441921"/>
    <lineage>
        <taxon>Eukaryota</taxon>
        <taxon>Metazoa</taxon>
        <taxon>Ecdysozoa</taxon>
        <taxon>Arthropoda</taxon>
        <taxon>Hexapoda</taxon>
        <taxon>Insecta</taxon>
        <taxon>Pterygota</taxon>
        <taxon>Neoptera</taxon>
        <taxon>Endopterygota</taxon>
        <taxon>Hymenoptera</taxon>
        <taxon>Tenthredinoidea</taxon>
        <taxon>Diprionidae</taxon>
        <taxon>Diprioninae</taxon>
        <taxon>Neodiprion</taxon>
    </lineage>
</organism>